<sequence>MPERRSRSMYDQVADLPVTIESCSFERRERATSSGFDRVTTVIHLSGAGETGSGEDVTYTAEAHDALQDSDALPGEDSPLAGEYTVDSFSATLEATDLWSEPPDEERFRHYRRWGFESAALDLALQQDDTDLGAALGRQYDPVNFVVSTRLSNADDDTPPTADRLAMLCERYGDLSFKLDPTPSWSDALVDQLADYDVRVLDLKGLYEGTDVDVAADPEFYRRVVDGLPDALVEDPDLTETTRPIFDGQEARVTWDVPITGVESIESLPFEPAWLNMKPSRCGTVESVLATINYCEAHGIDLYGGGQFELGVGRDHIQALASLCYPDGPNDVAPGGYNDPDPDADLPTSPLTPPDAPAGIGTSFS</sequence>
<gene>
    <name evidence="2" type="ordered locus">rrnAC2803</name>
</gene>
<dbReference type="eggNOG" id="arCOG06337">
    <property type="taxonomic scope" value="Archaea"/>
</dbReference>
<proteinExistence type="predicted"/>
<protein>
    <recommendedName>
        <fullName evidence="4">Enolase</fullName>
    </recommendedName>
</protein>
<dbReference type="SUPFAM" id="SSF51604">
    <property type="entry name" value="Enolase C-terminal domain-like"/>
    <property type="match status" value="1"/>
</dbReference>
<evidence type="ECO:0000313" key="2">
    <source>
        <dbReference type="EMBL" id="AAV47559.1"/>
    </source>
</evidence>
<dbReference type="HOGENOM" id="CLU_788977_0_0_2"/>
<dbReference type="Gene3D" id="3.20.20.120">
    <property type="entry name" value="Enolase-like C-terminal domain"/>
    <property type="match status" value="1"/>
</dbReference>
<organism evidence="2 3">
    <name type="scientific">Haloarcula marismortui (strain ATCC 43049 / DSM 3752 / JCM 8966 / VKM B-1809)</name>
    <name type="common">Halobacterium marismortui</name>
    <dbReference type="NCBI Taxonomy" id="272569"/>
    <lineage>
        <taxon>Archaea</taxon>
        <taxon>Methanobacteriati</taxon>
        <taxon>Methanobacteriota</taxon>
        <taxon>Stenosarchaea group</taxon>
        <taxon>Halobacteria</taxon>
        <taxon>Halobacteriales</taxon>
        <taxon>Haloarculaceae</taxon>
        <taxon>Haloarcula</taxon>
    </lineage>
</organism>
<dbReference type="KEGG" id="hma:rrnAC2803"/>
<name>Q5UYU4_HALMA</name>
<dbReference type="Proteomes" id="UP000001169">
    <property type="component" value="Chromosome I"/>
</dbReference>
<reference evidence="2 3" key="1">
    <citation type="journal article" date="2004" name="Genome Res.">
        <title>Genome sequence of Haloarcula marismortui: a halophilic archaeon from the Dead Sea.</title>
        <authorList>
            <person name="Baliga N.S."/>
            <person name="Bonneau R."/>
            <person name="Facciotti M.T."/>
            <person name="Pan M."/>
            <person name="Glusman G."/>
            <person name="Deutsch E.W."/>
            <person name="Shannon P."/>
            <person name="Chiu Y."/>
            <person name="Weng R.S."/>
            <person name="Gan R.R."/>
            <person name="Hung P."/>
            <person name="Date S.V."/>
            <person name="Marcotte E."/>
            <person name="Hood L."/>
            <person name="Ng W.V."/>
        </authorList>
    </citation>
    <scope>NUCLEOTIDE SEQUENCE [LARGE SCALE GENOMIC DNA]</scope>
    <source>
        <strain evidence="3">ATCC 43049 / DSM 3752 / JCM 8966 / VKM B-1809</strain>
    </source>
</reference>
<dbReference type="EMBL" id="AY596297">
    <property type="protein sequence ID" value="AAV47559.1"/>
    <property type="molecule type" value="Genomic_DNA"/>
</dbReference>
<evidence type="ECO:0000313" key="3">
    <source>
        <dbReference type="Proteomes" id="UP000001169"/>
    </source>
</evidence>
<keyword evidence="3" id="KW-1185">Reference proteome</keyword>
<dbReference type="PATRIC" id="fig|272569.17.peg.3377"/>
<dbReference type="PaxDb" id="272569-rrnAC2803"/>
<feature type="region of interest" description="Disordered" evidence="1">
    <location>
        <begin position="330"/>
        <end position="365"/>
    </location>
</feature>
<dbReference type="STRING" id="272569.rrnAC2803"/>
<dbReference type="AlphaFoldDB" id="Q5UYU4"/>
<dbReference type="EnsemblBacteria" id="AAV47559">
    <property type="protein sequence ID" value="AAV47559"/>
    <property type="gene ID" value="rrnAC2803"/>
</dbReference>
<accession>Q5UYU4</accession>
<evidence type="ECO:0000256" key="1">
    <source>
        <dbReference type="SAM" id="MobiDB-lite"/>
    </source>
</evidence>
<dbReference type="InterPro" id="IPR036849">
    <property type="entry name" value="Enolase-like_C_sf"/>
</dbReference>
<evidence type="ECO:0008006" key="4">
    <source>
        <dbReference type="Google" id="ProtNLM"/>
    </source>
</evidence>